<name>A0ABT9W541_9BACI</name>
<dbReference type="GO" id="GO:0016301">
    <property type="term" value="F:kinase activity"/>
    <property type="evidence" value="ECO:0007669"/>
    <property type="project" value="UniProtKB-KW"/>
</dbReference>
<dbReference type="PANTHER" id="PTHR21064:SF6">
    <property type="entry name" value="AMINOGLYCOSIDE PHOSPHOTRANSFERASE DOMAIN-CONTAINING PROTEIN"/>
    <property type="match status" value="1"/>
</dbReference>
<feature type="domain" description="Aminoglycoside phosphotransferase" evidence="2">
    <location>
        <begin position="33"/>
        <end position="234"/>
    </location>
</feature>
<sequence length="333" mass="38681">MDKRSKALFNDQILAQSAKLFRANVGQMKDLGGFESFIYEFMLDGAEFIMRITHSLHRDKGEMQAEVDWIYFLAQQGVSVAKPIFSVNERLLERIDLDDSYFLVSAFEKAPGGKVTKENWNEDLFIEWGKITGQMHKHTQSYEPPTGLKRPMWYEDPLLLEAENHLPAGHEIVVKKFSETIQKIKELPQNSDAFGLIHTDLHYGNFFVHEGKITAFDFDDCSYQYFVSDIAIPLFYSLYGSLSGDDKISFTRIFMKNFLAGYLTEHCLDKFWLEQLPLFLKLREIELYVVYHRSLDIEKLSDAEKQRLIVTKSNIENDIPYMNLSLQDLGVHD</sequence>
<keyword evidence="3" id="KW-0808">Transferase</keyword>
<dbReference type="InterPro" id="IPR002575">
    <property type="entry name" value="Aminoglycoside_PTrfase"/>
</dbReference>
<evidence type="ECO:0000313" key="4">
    <source>
        <dbReference type="Proteomes" id="UP001235840"/>
    </source>
</evidence>
<organism evidence="3 4">
    <name type="scientific">Caldalkalibacillus horti</name>
    <dbReference type="NCBI Taxonomy" id="77523"/>
    <lineage>
        <taxon>Bacteria</taxon>
        <taxon>Bacillati</taxon>
        <taxon>Bacillota</taxon>
        <taxon>Bacilli</taxon>
        <taxon>Bacillales</taxon>
        <taxon>Bacillaceae</taxon>
        <taxon>Caldalkalibacillus</taxon>
    </lineage>
</organism>
<dbReference type="Pfam" id="PF01636">
    <property type="entry name" value="APH"/>
    <property type="match status" value="1"/>
</dbReference>
<comment type="caution">
    <text evidence="3">The sequence shown here is derived from an EMBL/GenBank/DDBJ whole genome shotgun (WGS) entry which is preliminary data.</text>
</comment>
<dbReference type="InterPro" id="IPR011009">
    <property type="entry name" value="Kinase-like_dom_sf"/>
</dbReference>
<comment type="similarity">
    <text evidence="1">Belongs to the pseudomonas-type ThrB family.</text>
</comment>
<reference evidence="3 4" key="1">
    <citation type="submission" date="2023-07" db="EMBL/GenBank/DDBJ databases">
        <title>Genomic Encyclopedia of Type Strains, Phase IV (KMG-IV): sequencing the most valuable type-strain genomes for metagenomic binning, comparative biology and taxonomic classification.</title>
        <authorList>
            <person name="Goeker M."/>
        </authorList>
    </citation>
    <scope>NUCLEOTIDE SEQUENCE [LARGE SCALE GENOMIC DNA]</scope>
    <source>
        <strain evidence="3 4">DSM 12751</strain>
    </source>
</reference>
<gene>
    <name evidence="3" type="ORF">J2S11_004317</name>
</gene>
<evidence type="ECO:0000256" key="1">
    <source>
        <dbReference type="ARBA" id="ARBA00038240"/>
    </source>
</evidence>
<dbReference type="Gene3D" id="3.90.1200.10">
    <property type="match status" value="1"/>
</dbReference>
<dbReference type="Proteomes" id="UP001235840">
    <property type="component" value="Unassembled WGS sequence"/>
</dbReference>
<protein>
    <submittedName>
        <fullName evidence="3">Ser/Thr protein kinase RdoA (MazF antagonist)</fullName>
    </submittedName>
</protein>
<keyword evidence="4" id="KW-1185">Reference proteome</keyword>
<evidence type="ECO:0000313" key="3">
    <source>
        <dbReference type="EMBL" id="MDQ0168355.1"/>
    </source>
</evidence>
<dbReference type="InterPro" id="IPR050249">
    <property type="entry name" value="Pseudomonas-type_ThrB"/>
</dbReference>
<dbReference type="EMBL" id="JAUSTY010000028">
    <property type="protein sequence ID" value="MDQ0168355.1"/>
    <property type="molecule type" value="Genomic_DNA"/>
</dbReference>
<dbReference type="RefSeq" id="WP_307398024.1">
    <property type="nucleotide sequence ID" value="NZ_BAAADK010000016.1"/>
</dbReference>
<proteinExistence type="inferred from homology"/>
<evidence type="ECO:0000259" key="2">
    <source>
        <dbReference type="Pfam" id="PF01636"/>
    </source>
</evidence>
<dbReference type="PANTHER" id="PTHR21064">
    <property type="entry name" value="AMINOGLYCOSIDE PHOSPHOTRANSFERASE DOMAIN-CONTAINING PROTEIN-RELATED"/>
    <property type="match status" value="1"/>
</dbReference>
<accession>A0ABT9W541</accession>
<keyword evidence="3" id="KW-0418">Kinase</keyword>
<dbReference type="SUPFAM" id="SSF56112">
    <property type="entry name" value="Protein kinase-like (PK-like)"/>
    <property type="match status" value="1"/>
</dbReference>